<dbReference type="EMBL" id="LAZR01002031">
    <property type="protein sequence ID" value="KKN35527.1"/>
    <property type="molecule type" value="Genomic_DNA"/>
</dbReference>
<sequence>MRMRHHVEYCLRNLVSERRFEGRFSREMEQYWHDVGISYKRCGFSDGVPQTDVPLWWARAKDLGIPIKYVKEVATPVAAPPDPDLPKVDMRTKEGKALKAQLVPAGA</sequence>
<proteinExistence type="predicted"/>
<accession>A0A0F9QEU8</accession>
<name>A0A0F9QEU8_9ZZZZ</name>
<evidence type="ECO:0000313" key="1">
    <source>
        <dbReference type="EMBL" id="KKN35527.1"/>
    </source>
</evidence>
<reference evidence="1" key="1">
    <citation type="journal article" date="2015" name="Nature">
        <title>Complex archaea that bridge the gap between prokaryotes and eukaryotes.</title>
        <authorList>
            <person name="Spang A."/>
            <person name="Saw J.H."/>
            <person name="Jorgensen S.L."/>
            <person name="Zaremba-Niedzwiedzka K."/>
            <person name="Martijn J."/>
            <person name="Lind A.E."/>
            <person name="van Eijk R."/>
            <person name="Schleper C."/>
            <person name="Guy L."/>
            <person name="Ettema T.J."/>
        </authorList>
    </citation>
    <scope>NUCLEOTIDE SEQUENCE</scope>
</reference>
<gene>
    <name evidence="1" type="ORF">LCGC14_0782610</name>
</gene>
<dbReference type="AlphaFoldDB" id="A0A0F9QEU8"/>
<protein>
    <submittedName>
        <fullName evidence="1">Uncharacterized protein</fullName>
    </submittedName>
</protein>
<comment type="caution">
    <text evidence="1">The sequence shown here is derived from an EMBL/GenBank/DDBJ whole genome shotgun (WGS) entry which is preliminary data.</text>
</comment>
<organism evidence="1">
    <name type="scientific">marine sediment metagenome</name>
    <dbReference type="NCBI Taxonomy" id="412755"/>
    <lineage>
        <taxon>unclassified sequences</taxon>
        <taxon>metagenomes</taxon>
        <taxon>ecological metagenomes</taxon>
    </lineage>
</organism>